<accession>A0A0C9ZLV2</accession>
<proteinExistence type="predicted"/>
<reference evidence="2" key="2">
    <citation type="submission" date="2015-01" db="EMBL/GenBank/DDBJ databases">
        <title>Evolutionary Origins and Diversification of the Mycorrhizal Mutualists.</title>
        <authorList>
            <consortium name="DOE Joint Genome Institute"/>
            <consortium name="Mycorrhizal Genomics Consortium"/>
            <person name="Kohler A."/>
            <person name="Kuo A."/>
            <person name="Nagy L.G."/>
            <person name="Floudas D."/>
            <person name="Copeland A."/>
            <person name="Barry K.W."/>
            <person name="Cichocki N."/>
            <person name="Veneault-Fourrey C."/>
            <person name="LaButti K."/>
            <person name="Lindquist E.A."/>
            <person name="Lipzen A."/>
            <person name="Lundell T."/>
            <person name="Morin E."/>
            <person name="Murat C."/>
            <person name="Riley R."/>
            <person name="Ohm R."/>
            <person name="Sun H."/>
            <person name="Tunlid A."/>
            <person name="Henrissat B."/>
            <person name="Grigoriev I.V."/>
            <person name="Hibbett D.S."/>
            <person name="Martin F."/>
        </authorList>
    </citation>
    <scope>NUCLEOTIDE SEQUENCE [LARGE SCALE GENOMIC DNA]</scope>
    <source>
        <strain evidence="2">441</strain>
    </source>
</reference>
<evidence type="ECO:0000313" key="1">
    <source>
        <dbReference type="EMBL" id="KIK20833.1"/>
    </source>
</evidence>
<dbReference type="Proteomes" id="UP000054018">
    <property type="component" value="Unassembled WGS sequence"/>
</dbReference>
<dbReference type="EMBL" id="KN833759">
    <property type="protein sequence ID" value="KIK20833.1"/>
    <property type="molecule type" value="Genomic_DNA"/>
</dbReference>
<evidence type="ECO:0000313" key="2">
    <source>
        <dbReference type="Proteomes" id="UP000054018"/>
    </source>
</evidence>
<reference evidence="1 2" key="1">
    <citation type="submission" date="2014-04" db="EMBL/GenBank/DDBJ databases">
        <authorList>
            <consortium name="DOE Joint Genome Institute"/>
            <person name="Kuo A."/>
            <person name="Kohler A."/>
            <person name="Costa M.D."/>
            <person name="Nagy L.G."/>
            <person name="Floudas D."/>
            <person name="Copeland A."/>
            <person name="Barry K.W."/>
            <person name="Cichocki N."/>
            <person name="Veneault-Fourrey C."/>
            <person name="LaButti K."/>
            <person name="Lindquist E.A."/>
            <person name="Lipzen A."/>
            <person name="Lundell T."/>
            <person name="Morin E."/>
            <person name="Murat C."/>
            <person name="Sun H."/>
            <person name="Tunlid A."/>
            <person name="Henrissat B."/>
            <person name="Grigoriev I.V."/>
            <person name="Hibbett D.S."/>
            <person name="Martin F."/>
            <person name="Nordberg H.P."/>
            <person name="Cantor M.N."/>
            <person name="Hua S.X."/>
        </authorList>
    </citation>
    <scope>NUCLEOTIDE SEQUENCE [LARGE SCALE GENOMIC DNA]</scope>
    <source>
        <strain evidence="1 2">441</strain>
    </source>
</reference>
<dbReference type="AlphaFoldDB" id="A0A0C9ZLV2"/>
<organism evidence="1 2">
    <name type="scientific">Pisolithus microcarpus 441</name>
    <dbReference type="NCBI Taxonomy" id="765257"/>
    <lineage>
        <taxon>Eukaryota</taxon>
        <taxon>Fungi</taxon>
        <taxon>Dikarya</taxon>
        <taxon>Basidiomycota</taxon>
        <taxon>Agaricomycotina</taxon>
        <taxon>Agaricomycetes</taxon>
        <taxon>Agaricomycetidae</taxon>
        <taxon>Boletales</taxon>
        <taxon>Sclerodermatineae</taxon>
        <taxon>Pisolithaceae</taxon>
        <taxon>Pisolithus</taxon>
    </lineage>
</organism>
<keyword evidence="2" id="KW-1185">Reference proteome</keyword>
<dbReference type="HOGENOM" id="CLU_2387038_0_0_1"/>
<gene>
    <name evidence="1" type="ORF">PISMIDRAFT_574176</name>
</gene>
<name>A0A0C9ZLV2_9AGAM</name>
<sequence>MPFQASASNVQLHHTSALSTISFGSISRRMVSMVWVKSNELGIYQLMRRCRHAQLHFDLSQVSPPLPGDLQHRAYVQLRKLSGRSQDHVVPLFA</sequence>
<protein>
    <submittedName>
        <fullName evidence="1">Uncharacterized protein</fullName>
    </submittedName>
</protein>